<evidence type="ECO:0000313" key="2">
    <source>
        <dbReference type="EMBL" id="CRG93145.1"/>
    </source>
</evidence>
<comment type="caution">
    <text evidence="2">The sequence shown here is derived from an EMBL/GenBank/DDBJ whole genome shotgun (WGS) entry which is preliminary data.</text>
</comment>
<protein>
    <submittedName>
        <fullName evidence="2">Secreted ookinete protein, putative</fullName>
    </submittedName>
</protein>
<dbReference type="EMBL" id="CVMV01000013">
    <property type="protein sequence ID" value="CRG93145.1"/>
    <property type="molecule type" value="Genomic_DNA"/>
</dbReference>
<dbReference type="GeneID" id="39729373"/>
<feature type="signal peptide" evidence="1">
    <location>
        <begin position="1"/>
        <end position="16"/>
    </location>
</feature>
<sequence length="463" mass="52522">MNKLLIISFFLYTIAAFKTNKKERDEKISKVLEKQIAKRNPSGSKPFNLRENIDYKRKFNYELYISSDGELQQQRFGVNETRQIIKKNVESFRYLVNDMEILFGVYKFNSRDTEKVLRETLKPESVCFMIVGLIINVLNKIDIDDASLYGLQIKGERNGNNVNSTLGISAIFSNITIPLGNFYFPEVKRVPYQVPFLVGYYNSRSGIKHKSFSHICSLPKFLIDVIHTSKDGLKVNFNGNDIDLKELFPATLAYALENSNSLPNLKDDLQKDERTKLLDILRRDASDVPYRRMKDSGIEGEGIEKPADRILATTSFSNARGKVRDFLASSGKSNMDTDSIALYFLSLSQNIYPRTKESESGRITHVKVTNVQKNASGYLSSFKLDLGLENSRVISIVGTVNGKNIYVPKETISSKTITYNVPFSYGLSLNELGLSYGFSGLFFPFNKILPYNLNNLASFVKKN</sequence>
<dbReference type="AlphaFoldDB" id="A0A1J1GLB0"/>
<dbReference type="Proteomes" id="UP000220797">
    <property type="component" value="Unassembled WGS sequence"/>
</dbReference>
<accession>A0A1J1GLB0</accession>
<keyword evidence="1" id="KW-0732">Signal</keyword>
<organism evidence="2 3">
    <name type="scientific">Plasmodium gallinaceum</name>
    <dbReference type="NCBI Taxonomy" id="5849"/>
    <lineage>
        <taxon>Eukaryota</taxon>
        <taxon>Sar</taxon>
        <taxon>Alveolata</taxon>
        <taxon>Apicomplexa</taxon>
        <taxon>Aconoidasida</taxon>
        <taxon>Haemosporida</taxon>
        <taxon>Plasmodiidae</taxon>
        <taxon>Plasmodium</taxon>
        <taxon>Plasmodium (Haemamoeba)</taxon>
    </lineage>
</organism>
<keyword evidence="3" id="KW-1185">Reference proteome</keyword>
<proteinExistence type="predicted"/>
<dbReference type="VEuPathDB" id="PlasmoDB:PGAL8A_00084900"/>
<gene>
    <name evidence="2" type="primary">PSOP1</name>
    <name evidence="2" type="ORF">PGAL8A_00084900</name>
</gene>
<dbReference type="OrthoDB" id="374222at2759"/>
<feature type="chain" id="PRO_5012046037" evidence="1">
    <location>
        <begin position="17"/>
        <end position="463"/>
    </location>
</feature>
<dbReference type="RefSeq" id="XP_028525967.1">
    <property type="nucleotide sequence ID" value="XM_028670988.1"/>
</dbReference>
<evidence type="ECO:0000256" key="1">
    <source>
        <dbReference type="SAM" id="SignalP"/>
    </source>
</evidence>
<reference evidence="2" key="1">
    <citation type="submission" date="2015-04" db="EMBL/GenBank/DDBJ databases">
        <authorList>
            <consortium name="Pathogen Informatics"/>
        </authorList>
    </citation>
    <scope>NUCLEOTIDE SEQUENCE [LARGE SCALE GENOMIC DNA]</scope>
    <source>
        <strain evidence="2">8A</strain>
    </source>
</reference>
<name>A0A1J1GLB0_PLAGA</name>
<evidence type="ECO:0000313" key="3">
    <source>
        <dbReference type="Proteomes" id="UP000220797"/>
    </source>
</evidence>